<feature type="chain" id="PRO_5046438433" description="Copper(I)-binding protein" evidence="2">
    <location>
        <begin position="30"/>
        <end position="296"/>
    </location>
</feature>
<feature type="region of interest" description="Disordered" evidence="1">
    <location>
        <begin position="109"/>
        <end position="206"/>
    </location>
</feature>
<evidence type="ECO:0008006" key="5">
    <source>
        <dbReference type="Google" id="ProtNLM"/>
    </source>
</evidence>
<feature type="compositionally biased region" description="Acidic residues" evidence="1">
    <location>
        <begin position="120"/>
        <end position="163"/>
    </location>
</feature>
<evidence type="ECO:0000313" key="3">
    <source>
        <dbReference type="EMBL" id="MFC4337205.1"/>
    </source>
</evidence>
<evidence type="ECO:0000256" key="2">
    <source>
        <dbReference type="SAM" id="SignalP"/>
    </source>
</evidence>
<evidence type="ECO:0000256" key="1">
    <source>
        <dbReference type="SAM" id="MobiDB-lite"/>
    </source>
</evidence>
<name>A0ABV8U452_9ACTN</name>
<organism evidence="3 4">
    <name type="scientific">Salininema proteolyticum</name>
    <dbReference type="NCBI Taxonomy" id="1607685"/>
    <lineage>
        <taxon>Bacteria</taxon>
        <taxon>Bacillati</taxon>
        <taxon>Actinomycetota</taxon>
        <taxon>Actinomycetes</taxon>
        <taxon>Glycomycetales</taxon>
        <taxon>Glycomycetaceae</taxon>
        <taxon>Salininema</taxon>
    </lineage>
</organism>
<protein>
    <recommendedName>
        <fullName evidence="5">Copper(I)-binding protein</fullName>
    </recommendedName>
</protein>
<gene>
    <name evidence="3" type="ORF">ACFPET_18545</name>
</gene>
<keyword evidence="4" id="KW-1185">Reference proteome</keyword>
<dbReference type="Proteomes" id="UP001595823">
    <property type="component" value="Unassembled WGS sequence"/>
</dbReference>
<reference evidence="4" key="1">
    <citation type="journal article" date="2019" name="Int. J. Syst. Evol. Microbiol.">
        <title>The Global Catalogue of Microorganisms (GCM) 10K type strain sequencing project: providing services to taxonomists for standard genome sequencing and annotation.</title>
        <authorList>
            <consortium name="The Broad Institute Genomics Platform"/>
            <consortium name="The Broad Institute Genome Sequencing Center for Infectious Disease"/>
            <person name="Wu L."/>
            <person name="Ma J."/>
        </authorList>
    </citation>
    <scope>NUCLEOTIDE SEQUENCE [LARGE SCALE GENOMIC DNA]</scope>
    <source>
        <strain evidence="4">IBRC-M 10908</strain>
    </source>
</reference>
<dbReference type="PROSITE" id="PS51257">
    <property type="entry name" value="PROKAR_LIPOPROTEIN"/>
    <property type="match status" value="1"/>
</dbReference>
<feature type="compositionally biased region" description="Low complexity" evidence="1">
    <location>
        <begin position="188"/>
        <end position="201"/>
    </location>
</feature>
<evidence type="ECO:0000313" key="4">
    <source>
        <dbReference type="Proteomes" id="UP001595823"/>
    </source>
</evidence>
<accession>A0ABV8U452</accession>
<keyword evidence="2" id="KW-0732">Signal</keyword>
<feature type="region of interest" description="Disordered" evidence="1">
    <location>
        <begin position="275"/>
        <end position="296"/>
    </location>
</feature>
<feature type="signal peptide" evidence="2">
    <location>
        <begin position="1"/>
        <end position="29"/>
    </location>
</feature>
<comment type="caution">
    <text evidence="3">The sequence shown here is derived from an EMBL/GenBank/DDBJ whole genome shotgun (WGS) entry which is preliminary data.</text>
</comment>
<proteinExistence type="predicted"/>
<sequence length="296" mass="30856">MATRTSKRRLAKRTAALAIAAAASLGLTACGTSLGAQTEEKQTAIAGVNAEAGPVSLRDLQVEFISPGGYAEGDSAPLRVWFSSGPNSESTLIDAEVDPEVAEKITFVSSEAHESAGSEEQAEDTSEDEAPQEEGTEGDTAEGAEGENAEGDTAQDETAEDGEQGSADESQESGETDESASDADETGQTEQAGETEQAASGSDSIEVTVAARDYVRLDVNSLGQEKSPGYLQLEGLKAPLASGQHIDITFTFDVVTIDEKGDKVETQEKVEVTLPVGQPMEQHETEEVDTPGMGAH</sequence>
<dbReference type="RefSeq" id="WP_380623943.1">
    <property type="nucleotide sequence ID" value="NZ_JBHSDK010000028.1"/>
</dbReference>
<dbReference type="EMBL" id="JBHSDK010000028">
    <property type="protein sequence ID" value="MFC4337205.1"/>
    <property type="molecule type" value="Genomic_DNA"/>
</dbReference>
<feature type="compositionally biased region" description="Acidic residues" evidence="1">
    <location>
        <begin position="169"/>
        <end position="187"/>
    </location>
</feature>